<feature type="region of interest" description="Disordered" evidence="1">
    <location>
        <begin position="49"/>
        <end position="111"/>
    </location>
</feature>
<sequence length="111" mass="12506">MSNIKATYSTPNCNKIIEVPLDSTAIEHLTDPILTLKDQINEFLTQVLEKEKSTSSTPISEANEQTPFEEEDGEEEDGEEEEEDGEAALEIENRPEALENQNVKKQKVNNQ</sequence>
<name>A0A9P6YLP2_RHIOR</name>
<gene>
    <name evidence="2" type="ORF">G6F51_001631</name>
</gene>
<dbReference type="AlphaFoldDB" id="A0A9P6YLP2"/>
<evidence type="ECO:0000313" key="3">
    <source>
        <dbReference type="Proteomes" id="UP000717996"/>
    </source>
</evidence>
<accession>A0A9P6YLP2</accession>
<dbReference type="Proteomes" id="UP000717996">
    <property type="component" value="Unassembled WGS sequence"/>
</dbReference>
<proteinExistence type="predicted"/>
<reference evidence="2" key="1">
    <citation type="journal article" date="2020" name="Microb. Genom.">
        <title>Genetic diversity of clinical and environmental Mucorales isolates obtained from an investigation of mucormycosis cases among solid organ transplant recipients.</title>
        <authorList>
            <person name="Nguyen M.H."/>
            <person name="Kaul D."/>
            <person name="Muto C."/>
            <person name="Cheng S.J."/>
            <person name="Richter R.A."/>
            <person name="Bruno V.M."/>
            <person name="Liu G."/>
            <person name="Beyhan S."/>
            <person name="Sundermann A.J."/>
            <person name="Mounaud S."/>
            <person name="Pasculle A.W."/>
            <person name="Nierman W.C."/>
            <person name="Driscoll E."/>
            <person name="Cumbie R."/>
            <person name="Clancy C.J."/>
            <person name="Dupont C.L."/>
        </authorList>
    </citation>
    <scope>NUCLEOTIDE SEQUENCE</scope>
    <source>
        <strain evidence="2">GL16</strain>
    </source>
</reference>
<evidence type="ECO:0000256" key="1">
    <source>
        <dbReference type="SAM" id="MobiDB-lite"/>
    </source>
</evidence>
<dbReference type="EMBL" id="JAANIT010000125">
    <property type="protein sequence ID" value="KAG1551768.1"/>
    <property type="molecule type" value="Genomic_DNA"/>
</dbReference>
<comment type="caution">
    <text evidence="2">The sequence shown here is derived from an EMBL/GenBank/DDBJ whole genome shotgun (WGS) entry which is preliminary data.</text>
</comment>
<feature type="compositionally biased region" description="Acidic residues" evidence="1">
    <location>
        <begin position="67"/>
        <end position="89"/>
    </location>
</feature>
<dbReference type="OrthoDB" id="2287642at2759"/>
<protein>
    <recommendedName>
        <fullName evidence="4">EKC/KEOPS complex subunit GON7</fullName>
    </recommendedName>
</protein>
<evidence type="ECO:0008006" key="4">
    <source>
        <dbReference type="Google" id="ProtNLM"/>
    </source>
</evidence>
<organism evidence="2 3">
    <name type="scientific">Rhizopus oryzae</name>
    <name type="common">Mucormycosis agent</name>
    <name type="synonym">Rhizopus arrhizus var. delemar</name>
    <dbReference type="NCBI Taxonomy" id="64495"/>
    <lineage>
        <taxon>Eukaryota</taxon>
        <taxon>Fungi</taxon>
        <taxon>Fungi incertae sedis</taxon>
        <taxon>Mucoromycota</taxon>
        <taxon>Mucoromycotina</taxon>
        <taxon>Mucoromycetes</taxon>
        <taxon>Mucorales</taxon>
        <taxon>Mucorineae</taxon>
        <taxon>Rhizopodaceae</taxon>
        <taxon>Rhizopus</taxon>
    </lineage>
</organism>
<evidence type="ECO:0000313" key="2">
    <source>
        <dbReference type="EMBL" id="KAG1551768.1"/>
    </source>
</evidence>
<feature type="compositionally biased region" description="Polar residues" evidence="1">
    <location>
        <begin position="54"/>
        <end position="66"/>
    </location>
</feature>